<dbReference type="EMBL" id="FNDJ01000020">
    <property type="protein sequence ID" value="SDK95881.1"/>
    <property type="molecule type" value="Genomic_DNA"/>
</dbReference>
<organism evidence="1 2">
    <name type="scientific">Nonomuraea jiangxiensis</name>
    <dbReference type="NCBI Taxonomy" id="633440"/>
    <lineage>
        <taxon>Bacteria</taxon>
        <taxon>Bacillati</taxon>
        <taxon>Actinomycetota</taxon>
        <taxon>Actinomycetes</taxon>
        <taxon>Streptosporangiales</taxon>
        <taxon>Streptosporangiaceae</taxon>
        <taxon>Nonomuraea</taxon>
    </lineage>
</organism>
<dbReference type="AlphaFoldDB" id="A0A1G9G5K0"/>
<reference evidence="1 2" key="1">
    <citation type="submission" date="2016-10" db="EMBL/GenBank/DDBJ databases">
        <authorList>
            <person name="de Groot N.N."/>
        </authorList>
    </citation>
    <scope>NUCLEOTIDE SEQUENCE [LARGE SCALE GENOMIC DNA]</scope>
    <source>
        <strain evidence="1 2">CGMCC 4.6533</strain>
    </source>
</reference>
<sequence length="82" mass="8789">MHLDTDFGGHPDDACALAMVLGQPGVEVVLREQTLRTVVEGDVLRFEPHPGGRPTRVLAGLDATAFPETWLTAVETAHRTAA</sequence>
<dbReference type="STRING" id="633440.SAMN05421869_120181"/>
<proteinExistence type="predicted"/>
<name>A0A1G9G5K0_9ACTN</name>
<evidence type="ECO:0000313" key="1">
    <source>
        <dbReference type="EMBL" id="SDK95881.1"/>
    </source>
</evidence>
<protein>
    <submittedName>
        <fullName evidence="1">Uncharacterized protein</fullName>
    </submittedName>
</protein>
<dbReference type="RefSeq" id="WP_090942524.1">
    <property type="nucleotide sequence ID" value="NZ_FNDJ01000020.1"/>
</dbReference>
<accession>A0A1G9G5K0</accession>
<gene>
    <name evidence="1" type="ORF">SAMN05421869_120181</name>
</gene>
<dbReference type="Proteomes" id="UP000199202">
    <property type="component" value="Unassembled WGS sequence"/>
</dbReference>
<evidence type="ECO:0000313" key="2">
    <source>
        <dbReference type="Proteomes" id="UP000199202"/>
    </source>
</evidence>
<keyword evidence="2" id="KW-1185">Reference proteome</keyword>